<evidence type="ECO:0000313" key="2">
    <source>
        <dbReference type="Proteomes" id="UP001597541"/>
    </source>
</evidence>
<organism evidence="1 2">
    <name type="scientific">Paenibacillus gansuensis</name>
    <dbReference type="NCBI Taxonomy" id="306542"/>
    <lineage>
        <taxon>Bacteria</taxon>
        <taxon>Bacillati</taxon>
        <taxon>Bacillota</taxon>
        <taxon>Bacilli</taxon>
        <taxon>Bacillales</taxon>
        <taxon>Paenibacillaceae</taxon>
        <taxon>Paenibacillus</taxon>
    </lineage>
</organism>
<gene>
    <name evidence="1" type="ORF">ACFSUF_07325</name>
</gene>
<name>A0ABW5PBJ1_9BACL</name>
<evidence type="ECO:0000313" key="1">
    <source>
        <dbReference type="EMBL" id="MFD2612241.1"/>
    </source>
</evidence>
<keyword evidence="2" id="KW-1185">Reference proteome</keyword>
<comment type="caution">
    <text evidence="1">The sequence shown here is derived from an EMBL/GenBank/DDBJ whole genome shotgun (WGS) entry which is preliminary data.</text>
</comment>
<accession>A0ABW5PBJ1</accession>
<proteinExistence type="predicted"/>
<protein>
    <submittedName>
        <fullName evidence="1">Uncharacterized protein</fullName>
    </submittedName>
</protein>
<dbReference type="Proteomes" id="UP001597541">
    <property type="component" value="Unassembled WGS sequence"/>
</dbReference>
<reference evidence="2" key="1">
    <citation type="journal article" date="2019" name="Int. J. Syst. Evol. Microbiol.">
        <title>The Global Catalogue of Microorganisms (GCM) 10K type strain sequencing project: providing services to taxonomists for standard genome sequencing and annotation.</title>
        <authorList>
            <consortium name="The Broad Institute Genomics Platform"/>
            <consortium name="The Broad Institute Genome Sequencing Center for Infectious Disease"/>
            <person name="Wu L."/>
            <person name="Ma J."/>
        </authorList>
    </citation>
    <scope>NUCLEOTIDE SEQUENCE [LARGE SCALE GENOMIC DNA]</scope>
    <source>
        <strain evidence="2">KCTC 3950</strain>
    </source>
</reference>
<dbReference type="RefSeq" id="WP_377601574.1">
    <property type="nucleotide sequence ID" value="NZ_JBHUME010000005.1"/>
</dbReference>
<sequence length="187" mass="21572">MEKREAVIVTSKNIQVPFGYEPAKEAYRGTLLIYDAFEPGDKEEPFVPSMMQFAVDRSLAKIVGYVLGEATLKRMKIPAGKPYYSRIDSLGEFLEPYRSEESPLQIALERFEEKRGKYTPFDTAMRFVQEKYDGPLFVGMRLSTANRLAGFGALDDWIRRVRFVLSNDSQEAMHPILESRPNRWDML</sequence>
<dbReference type="EMBL" id="JBHUME010000005">
    <property type="protein sequence ID" value="MFD2612241.1"/>
    <property type="molecule type" value="Genomic_DNA"/>
</dbReference>